<feature type="region of interest" description="Disordered" evidence="7">
    <location>
        <begin position="1"/>
        <end position="43"/>
    </location>
</feature>
<feature type="compositionally biased region" description="Low complexity" evidence="7">
    <location>
        <begin position="918"/>
        <end position="931"/>
    </location>
</feature>
<feature type="compositionally biased region" description="Polar residues" evidence="7">
    <location>
        <begin position="449"/>
        <end position="480"/>
    </location>
</feature>
<evidence type="ECO:0000256" key="1">
    <source>
        <dbReference type="ARBA" id="ARBA00006529"/>
    </source>
</evidence>
<organism evidence="9 10">
    <name type="scientific">Cronartium quercuum f. sp. fusiforme G11</name>
    <dbReference type="NCBI Taxonomy" id="708437"/>
    <lineage>
        <taxon>Eukaryota</taxon>
        <taxon>Fungi</taxon>
        <taxon>Dikarya</taxon>
        <taxon>Basidiomycota</taxon>
        <taxon>Pucciniomycotina</taxon>
        <taxon>Pucciniomycetes</taxon>
        <taxon>Pucciniales</taxon>
        <taxon>Coleosporiaceae</taxon>
        <taxon>Cronartium</taxon>
    </lineage>
</organism>
<evidence type="ECO:0000256" key="4">
    <source>
        <dbReference type="ARBA" id="ARBA00022777"/>
    </source>
</evidence>
<dbReference type="InterPro" id="IPR011009">
    <property type="entry name" value="Kinase-like_dom_sf"/>
</dbReference>
<sequence>MSGFEVTSRPHKQQLSISGQPTSATTYSSSSSLHTLPSPPLRLSPAIANEIRSSDSDPKPPRIPNGSQLLVTRDSDAAYFVDLSNSTSPAAIKERIYAKLGIYDDEHANCRISRARAGQPIGLPLDDWQLWDLCMRSNQDSDPPMLIVISAPPSTSGPLSAHSAHSNSHLPPASTLRSLNSPHSPDSSGQPKYETYSSSGERESPDYNSHRQTRTRWQHTSIGRPESNLDLKNPRTGSFSQSHPPSSQPLSNQNSLAPPSHLPPHTSSPISPGFFEDRRASATSHNTPFEIPGYLLPRHSKRPPVDNPEDRSNCPTPHPIFRPEEPTRARYPQHHGRRPSEPTPHGVSPGSSQLLADYGRQSRTPAPSSTIAPSPYSSRPHPPSTSPSSARRELPAAKSMEDLRNHGGYDPPRWALPGATHPPLPAPGRVPGSTAAPVPPLRIPRNNHHPSSNEPITPRSLQQLSANSSRSSHHPTSLTPSMPFPQPAPLRGRAGVPGYGPRPSSSSGATGGFVRTELPTGPPPTSSRQQQPSIQPLQPRPPSGNRSGPLSTEARYLEQSARGQQQWPPEPSPQRPTHLIDRSMQASLATQPHIQHTMSHSALQIRPGDILQDAVSQGEQRRERLREFRGERDRESGIRRRPMTNPNSSTSASLPTRHRYSATTRTLNAYTLPARLHTSSGATPGKVSSFAVGTSQRADERSDLGLPKRVAIGHEGENSSRVLRRSPHQPKSASQTSSVRSSDSSLPSPLSSRLLADESGERANHHSQPTGRGLDRKSHTRRPHSARSSPSSDCPSPATESSVFSSVTSQKPQLEEVDLGPSPTSLLEDLLPPPSSHLAYASPDLDSSPDPPLSTPTLFAGRFRAPSRQASLEHGYSDEGVQTVRAEDLSKDLAARFSQLQMDATVTTRPITSETVHPHSTSRSPTSMSMSAGTWRTSMSSNPTTACSNGIELAKVNPFGFIEDDDDEEVVGTFLTPMQPSIVATPPLSISGGKPKLTLNTDTADPRPSPPTRLAINHLPQSQQQHTTTTTTNSSLSIPSPIRSGDRRTSFTGDDWAVRPAVDEVYEHLEEFFPHHDLDKPIDIGPPPPSSSPLSPSPSPAPVSSSRLQLLNGRARSIRVVAQEKKRLLKRTEQPRVASAGGGSALLRRKSTKLWGARTEEVTPGMALSIPSAIEEADTAPARDEDLDNFSFKWVKGELIGKGSFGQVYLALNATNGEMLAVKQVELPKTRSDRDDERQKSVVAALKSEIHLMRDLEHPNIVQYLGFEETTIYLSIFLEYIPGGSIGRCLRRHGAFELNVIKSFTSQTLEGLKYLHSLHILHRDLKADNLLVDLSGNCKISDFGISKKSDNIYEDNTAMSLQGSIFWMAPEVVHNPGKRGYSAKVDIWSLGCVVLEMFAGRRPWSDEEAIQAMFKLGAERLRPPVPADVKLGRMSDHFLAQCFIVDPELRPTADRLTDHRFLEFEDKSWRFEDSELYRSIRMPATSHSH</sequence>
<dbReference type="SUPFAM" id="SSF56112">
    <property type="entry name" value="Protein kinase-like (PK-like)"/>
    <property type="match status" value="1"/>
</dbReference>
<reference evidence="9" key="1">
    <citation type="submission" date="2013-11" db="EMBL/GenBank/DDBJ databases">
        <title>Genome sequence of the fusiform rust pathogen reveals effectors for host alternation and coevolution with pine.</title>
        <authorList>
            <consortium name="DOE Joint Genome Institute"/>
            <person name="Smith K."/>
            <person name="Pendleton A."/>
            <person name="Kubisiak T."/>
            <person name="Anderson C."/>
            <person name="Salamov A."/>
            <person name="Aerts A."/>
            <person name="Riley R."/>
            <person name="Clum A."/>
            <person name="Lindquist E."/>
            <person name="Ence D."/>
            <person name="Campbell M."/>
            <person name="Kronenberg Z."/>
            <person name="Feau N."/>
            <person name="Dhillon B."/>
            <person name="Hamelin R."/>
            <person name="Burleigh J."/>
            <person name="Smith J."/>
            <person name="Yandell M."/>
            <person name="Nelson C."/>
            <person name="Grigoriev I."/>
            <person name="Davis J."/>
        </authorList>
    </citation>
    <scope>NUCLEOTIDE SEQUENCE</scope>
    <source>
        <strain evidence="9">G11</strain>
    </source>
</reference>
<dbReference type="PANTHER" id="PTHR48016">
    <property type="entry name" value="MAP KINASE KINASE KINASE SSK2-RELATED-RELATED"/>
    <property type="match status" value="1"/>
</dbReference>
<keyword evidence="2" id="KW-0808">Transferase</keyword>
<feature type="compositionally biased region" description="Low complexity" evidence="7">
    <location>
        <begin position="499"/>
        <end position="508"/>
    </location>
</feature>
<dbReference type="GO" id="GO:0004709">
    <property type="term" value="F:MAP kinase kinase kinase activity"/>
    <property type="evidence" value="ECO:0007669"/>
    <property type="project" value="UniProtKB-ARBA"/>
</dbReference>
<feature type="region of interest" description="Disordered" evidence="7">
    <location>
        <begin position="144"/>
        <end position="578"/>
    </location>
</feature>
<feature type="compositionally biased region" description="Low complexity" evidence="7">
    <location>
        <begin position="1021"/>
        <end position="1037"/>
    </location>
</feature>
<proteinExistence type="inferred from homology"/>
<keyword evidence="4" id="KW-0418">Kinase</keyword>
<evidence type="ECO:0000256" key="5">
    <source>
        <dbReference type="ARBA" id="ARBA00022840"/>
    </source>
</evidence>
<evidence type="ECO:0000256" key="3">
    <source>
        <dbReference type="ARBA" id="ARBA00022741"/>
    </source>
</evidence>
<feature type="compositionally biased region" description="Basic and acidic residues" evidence="7">
    <location>
        <begin position="390"/>
        <end position="407"/>
    </location>
</feature>
<comment type="caution">
    <text evidence="9">The sequence shown here is derived from an EMBL/GenBank/DDBJ whole genome shotgun (WGS) entry which is preliminary data.</text>
</comment>
<dbReference type="GO" id="GO:0005524">
    <property type="term" value="F:ATP binding"/>
    <property type="evidence" value="ECO:0007669"/>
    <property type="project" value="UniProtKB-UniRule"/>
</dbReference>
<evidence type="ECO:0000256" key="7">
    <source>
        <dbReference type="SAM" id="MobiDB-lite"/>
    </source>
</evidence>
<dbReference type="PANTHER" id="PTHR48016:SF48">
    <property type="entry name" value="SERINE_THREONINE-PROTEIN KINASE BCK1_SLK1_SSP31"/>
    <property type="match status" value="1"/>
</dbReference>
<feature type="compositionally biased region" description="Low complexity" evidence="7">
    <location>
        <begin position="21"/>
        <end position="36"/>
    </location>
</feature>
<evidence type="ECO:0000256" key="6">
    <source>
        <dbReference type="PROSITE-ProRule" id="PRU10141"/>
    </source>
</evidence>
<dbReference type="GO" id="GO:0000196">
    <property type="term" value="P:cell integrity MAPK cascade"/>
    <property type="evidence" value="ECO:0007669"/>
    <property type="project" value="UniProtKB-ARBA"/>
</dbReference>
<dbReference type="SMART" id="SM00220">
    <property type="entry name" value="S_TKc"/>
    <property type="match status" value="1"/>
</dbReference>
<feature type="domain" description="Protein kinase" evidence="8">
    <location>
        <begin position="1194"/>
        <end position="1462"/>
    </location>
</feature>
<feature type="compositionally biased region" description="Basic and acidic residues" evidence="7">
    <location>
        <begin position="755"/>
        <end position="764"/>
    </location>
</feature>
<keyword evidence="3 6" id="KW-0547">Nucleotide-binding</keyword>
<feature type="compositionally biased region" description="Basic and acidic residues" evidence="7">
    <location>
        <begin position="200"/>
        <end position="209"/>
    </location>
</feature>
<feature type="region of interest" description="Disordered" evidence="7">
    <location>
        <begin position="985"/>
        <end position="1053"/>
    </location>
</feature>
<dbReference type="Proteomes" id="UP000886653">
    <property type="component" value="Unassembled WGS sequence"/>
</dbReference>
<feature type="region of interest" description="Disordered" evidence="7">
    <location>
        <begin position="676"/>
        <end position="856"/>
    </location>
</feature>
<dbReference type="Gene3D" id="1.10.510.10">
    <property type="entry name" value="Transferase(Phosphotransferase) domain 1"/>
    <property type="match status" value="1"/>
</dbReference>
<dbReference type="InterPro" id="IPR008271">
    <property type="entry name" value="Ser/Thr_kinase_AS"/>
</dbReference>
<feature type="compositionally biased region" description="Polar residues" evidence="7">
    <location>
        <begin position="800"/>
        <end position="812"/>
    </location>
</feature>
<feature type="compositionally biased region" description="Polar residues" evidence="7">
    <location>
        <begin position="644"/>
        <end position="654"/>
    </location>
</feature>
<dbReference type="FunFam" id="1.10.510.10:FF:000182">
    <property type="entry name" value="MAP kinase kinase kinase mkh1"/>
    <property type="match status" value="1"/>
</dbReference>
<feature type="compositionally biased region" description="Low complexity" evidence="7">
    <location>
        <begin position="362"/>
        <end position="379"/>
    </location>
</feature>
<dbReference type="EMBL" id="MU167237">
    <property type="protein sequence ID" value="KAG0148446.1"/>
    <property type="molecule type" value="Genomic_DNA"/>
</dbReference>
<keyword evidence="5 6" id="KW-0067">ATP-binding</keyword>
<evidence type="ECO:0000259" key="8">
    <source>
        <dbReference type="PROSITE" id="PS50011"/>
    </source>
</evidence>
<feature type="compositionally biased region" description="Low complexity" evidence="7">
    <location>
        <begin position="238"/>
        <end position="272"/>
    </location>
</feature>
<dbReference type="FunFam" id="3.30.200.20:FF:000387">
    <property type="entry name" value="Serine/threonine-protein kinase STE11"/>
    <property type="match status" value="1"/>
</dbReference>
<dbReference type="PROSITE" id="PS00108">
    <property type="entry name" value="PROTEIN_KINASE_ST"/>
    <property type="match status" value="1"/>
</dbReference>
<feature type="region of interest" description="Disordered" evidence="7">
    <location>
        <begin position="913"/>
        <end position="943"/>
    </location>
</feature>
<feature type="compositionally biased region" description="Pro residues" evidence="7">
    <location>
        <begin position="1084"/>
        <end position="1101"/>
    </location>
</feature>
<dbReference type="PROSITE" id="PS50011">
    <property type="entry name" value="PROTEIN_KINASE_DOM"/>
    <property type="match status" value="1"/>
</dbReference>
<feature type="binding site" evidence="6">
    <location>
        <position position="1223"/>
    </location>
    <ligand>
        <name>ATP</name>
        <dbReference type="ChEBI" id="CHEBI:30616"/>
    </ligand>
</feature>
<feature type="compositionally biased region" description="Low complexity" evidence="7">
    <location>
        <begin position="786"/>
        <end position="799"/>
    </location>
</feature>
<dbReference type="InterPro" id="IPR050538">
    <property type="entry name" value="MAP_kinase_kinase_kinase"/>
</dbReference>
<protein>
    <recommendedName>
        <fullName evidence="8">Protein kinase domain-containing protein</fullName>
    </recommendedName>
</protein>
<feature type="compositionally biased region" description="Polar residues" evidence="7">
    <location>
        <begin position="932"/>
        <end position="943"/>
    </location>
</feature>
<name>A0A9P6TDH6_9BASI</name>
<dbReference type="InterPro" id="IPR017441">
    <property type="entry name" value="Protein_kinase_ATP_BS"/>
</dbReference>
<gene>
    <name evidence="9" type="ORF">CROQUDRAFT_105818</name>
</gene>
<dbReference type="InterPro" id="IPR000719">
    <property type="entry name" value="Prot_kinase_dom"/>
</dbReference>
<evidence type="ECO:0000313" key="10">
    <source>
        <dbReference type="Proteomes" id="UP000886653"/>
    </source>
</evidence>
<feature type="compositionally biased region" description="Polar residues" evidence="7">
    <location>
        <begin position="175"/>
        <end position="199"/>
    </location>
</feature>
<dbReference type="OrthoDB" id="266718at2759"/>
<feature type="region of interest" description="Disordered" evidence="7">
    <location>
        <begin position="1077"/>
        <end position="1106"/>
    </location>
</feature>
<feature type="compositionally biased region" description="Low complexity" evidence="7">
    <location>
        <begin position="526"/>
        <end position="537"/>
    </location>
</feature>
<keyword evidence="10" id="KW-1185">Reference proteome</keyword>
<feature type="compositionally biased region" description="Low complexity" evidence="7">
    <location>
        <begin position="158"/>
        <end position="174"/>
    </location>
</feature>
<feature type="compositionally biased region" description="Basic and acidic residues" evidence="7">
    <location>
        <begin position="619"/>
        <end position="638"/>
    </location>
</feature>
<feature type="compositionally biased region" description="Low complexity" evidence="7">
    <location>
        <begin position="821"/>
        <end position="848"/>
    </location>
</feature>
<dbReference type="Pfam" id="PF00069">
    <property type="entry name" value="Pkinase"/>
    <property type="match status" value="1"/>
</dbReference>
<accession>A0A9P6TDH6</accession>
<feature type="region of interest" description="Disordered" evidence="7">
    <location>
        <begin position="614"/>
        <end position="658"/>
    </location>
</feature>
<comment type="similarity">
    <text evidence="1">Belongs to the protein kinase superfamily. STE Ser/Thr protein kinase family. MAP kinase kinase kinase subfamily.</text>
</comment>
<feature type="compositionally biased region" description="Low complexity" evidence="7">
    <location>
        <begin position="732"/>
        <end position="754"/>
    </location>
</feature>
<evidence type="ECO:0000313" key="9">
    <source>
        <dbReference type="EMBL" id="KAG0148446.1"/>
    </source>
</evidence>
<evidence type="ECO:0000256" key="2">
    <source>
        <dbReference type="ARBA" id="ARBA00022679"/>
    </source>
</evidence>
<dbReference type="PROSITE" id="PS00107">
    <property type="entry name" value="PROTEIN_KINASE_ATP"/>
    <property type="match status" value="1"/>
</dbReference>